<evidence type="ECO:0000313" key="1">
    <source>
        <dbReference type="EMBL" id="SHF50539.1"/>
    </source>
</evidence>
<dbReference type="EMBL" id="FQUT01000004">
    <property type="protein sequence ID" value="SHF50539.1"/>
    <property type="molecule type" value="Genomic_DNA"/>
</dbReference>
<reference evidence="2" key="1">
    <citation type="submission" date="2016-11" db="EMBL/GenBank/DDBJ databases">
        <authorList>
            <person name="Varghese N."/>
            <person name="Submissions S."/>
        </authorList>
    </citation>
    <scope>NUCLEOTIDE SEQUENCE [LARGE SCALE GENOMIC DNA]</scope>
    <source>
        <strain evidence="2">DSM 27619</strain>
    </source>
</reference>
<protein>
    <submittedName>
        <fullName evidence="1">Uncharacterized protein</fullName>
    </submittedName>
</protein>
<dbReference type="RefSeq" id="WP_072956988.1">
    <property type="nucleotide sequence ID" value="NZ_FQUT01000004.1"/>
</dbReference>
<sequence length="179" mass="21170">MFHDDLESDNAENFKELYYGKNVQGGIINLSISTKNRDWNLFSDQDRKDFLIEKWKVLFNNLSDDYFVADKSEVIDSLEELRNEEWKHAGLLFKKKLKYNKETYSIVMDISVENAKLALLRDSDEKRFILRDYEKVWRTMSDANFKNFKLDGDILTFENKASFLPAEVFDLKQIVNVAI</sequence>
<dbReference type="AlphaFoldDB" id="A0A1M5C724"/>
<name>A0A1M5C724_9FLAO</name>
<dbReference type="OrthoDB" id="9830552at2"/>
<accession>A0A1M5C724</accession>
<evidence type="ECO:0000313" key="2">
    <source>
        <dbReference type="Proteomes" id="UP000184518"/>
    </source>
</evidence>
<keyword evidence="2" id="KW-1185">Reference proteome</keyword>
<gene>
    <name evidence="1" type="ORF">SAMN05443633_104429</name>
</gene>
<proteinExistence type="predicted"/>
<organism evidence="1 2">
    <name type="scientific">Chryseobacterium arachidis</name>
    <dbReference type="NCBI Taxonomy" id="1416778"/>
    <lineage>
        <taxon>Bacteria</taxon>
        <taxon>Pseudomonadati</taxon>
        <taxon>Bacteroidota</taxon>
        <taxon>Flavobacteriia</taxon>
        <taxon>Flavobacteriales</taxon>
        <taxon>Weeksellaceae</taxon>
        <taxon>Chryseobacterium group</taxon>
        <taxon>Chryseobacterium</taxon>
    </lineage>
</organism>
<dbReference type="STRING" id="1416778.SAMN05443633_104429"/>
<dbReference type="Proteomes" id="UP000184518">
    <property type="component" value="Unassembled WGS sequence"/>
</dbReference>